<dbReference type="InterPro" id="IPR041872">
    <property type="entry name" value="Anticodon_Met"/>
</dbReference>
<dbReference type="Pfam" id="PF09334">
    <property type="entry name" value="tRNA-synt_1g"/>
    <property type="match status" value="1"/>
</dbReference>
<proteinExistence type="inferred from homology"/>
<keyword evidence="5 10" id="KW-0648">Protein biosynthesis</keyword>
<protein>
    <recommendedName>
        <fullName evidence="7">Methionine--tRNA ligase, mitochondrial</fullName>
        <ecNumber evidence="1">6.1.1.10</ecNumber>
    </recommendedName>
    <alternativeName>
        <fullName evidence="8">Mitochondrial methionyl-tRNA synthetase</fullName>
    </alternativeName>
</protein>
<evidence type="ECO:0000256" key="8">
    <source>
        <dbReference type="ARBA" id="ARBA00030331"/>
    </source>
</evidence>
<dbReference type="Proteomes" id="UP001165740">
    <property type="component" value="Chromosome 15"/>
</dbReference>
<dbReference type="GO" id="GO:0006431">
    <property type="term" value="P:methionyl-tRNA aminoacylation"/>
    <property type="evidence" value="ECO:0007669"/>
    <property type="project" value="InterPro"/>
</dbReference>
<dbReference type="Gene3D" id="1.10.730.10">
    <property type="entry name" value="Isoleucyl-tRNA Synthetase, Domain 1"/>
    <property type="match status" value="1"/>
</dbReference>
<comment type="similarity">
    <text evidence="10">Belongs to the class-I aminoacyl-tRNA synthetase family.</text>
</comment>
<dbReference type="NCBIfam" id="TIGR00398">
    <property type="entry name" value="metG"/>
    <property type="match status" value="1"/>
</dbReference>
<keyword evidence="2 10" id="KW-0436">Ligase</keyword>
<dbReference type="InterPro" id="IPR014758">
    <property type="entry name" value="Met-tRNA_synth"/>
</dbReference>
<evidence type="ECO:0000256" key="5">
    <source>
        <dbReference type="ARBA" id="ARBA00022917"/>
    </source>
</evidence>
<keyword evidence="12" id="KW-1185">Reference proteome</keyword>
<keyword evidence="6 10" id="KW-0030">Aminoacyl-tRNA synthetase</keyword>
<dbReference type="InterPro" id="IPR033911">
    <property type="entry name" value="MetRS_core"/>
</dbReference>
<evidence type="ECO:0000256" key="3">
    <source>
        <dbReference type="ARBA" id="ARBA00022741"/>
    </source>
</evidence>
<evidence type="ECO:0000256" key="9">
    <source>
        <dbReference type="ARBA" id="ARBA00047364"/>
    </source>
</evidence>
<dbReference type="PRINTS" id="PR01041">
    <property type="entry name" value="TRNASYNTHMET"/>
</dbReference>
<dbReference type="RefSeq" id="XP_055868308.1">
    <property type="nucleotide sequence ID" value="XM_056012333.1"/>
</dbReference>
<accession>A0A9W2YZU8</accession>
<evidence type="ECO:0000313" key="12">
    <source>
        <dbReference type="Proteomes" id="UP001165740"/>
    </source>
</evidence>
<dbReference type="CDD" id="cd00814">
    <property type="entry name" value="MetRS_core"/>
    <property type="match status" value="1"/>
</dbReference>
<dbReference type="EC" id="6.1.1.10" evidence="1"/>
<dbReference type="InterPro" id="IPR015413">
    <property type="entry name" value="Methionyl/Leucyl_tRNA_Synth"/>
</dbReference>
<evidence type="ECO:0000256" key="1">
    <source>
        <dbReference type="ARBA" id="ARBA00012838"/>
    </source>
</evidence>
<dbReference type="SUPFAM" id="SSF47323">
    <property type="entry name" value="Anticodon-binding domain of a subclass of class I aminoacyl-tRNA synthetases"/>
    <property type="match status" value="1"/>
</dbReference>
<comment type="catalytic activity">
    <reaction evidence="9">
        <text>tRNA(Met) + L-methionine + ATP = L-methionyl-tRNA(Met) + AMP + diphosphate</text>
        <dbReference type="Rhea" id="RHEA:13481"/>
        <dbReference type="Rhea" id="RHEA-COMP:9667"/>
        <dbReference type="Rhea" id="RHEA-COMP:9698"/>
        <dbReference type="ChEBI" id="CHEBI:30616"/>
        <dbReference type="ChEBI" id="CHEBI:33019"/>
        <dbReference type="ChEBI" id="CHEBI:57844"/>
        <dbReference type="ChEBI" id="CHEBI:78442"/>
        <dbReference type="ChEBI" id="CHEBI:78530"/>
        <dbReference type="ChEBI" id="CHEBI:456215"/>
        <dbReference type="EC" id="6.1.1.10"/>
    </reaction>
</comment>
<dbReference type="GO" id="GO:0004825">
    <property type="term" value="F:methionine-tRNA ligase activity"/>
    <property type="evidence" value="ECO:0007669"/>
    <property type="project" value="UniProtKB-EC"/>
</dbReference>
<organism evidence="12 13">
    <name type="scientific">Biomphalaria glabrata</name>
    <name type="common">Bloodfluke planorb</name>
    <name type="synonym">Freshwater snail</name>
    <dbReference type="NCBI Taxonomy" id="6526"/>
    <lineage>
        <taxon>Eukaryota</taxon>
        <taxon>Metazoa</taxon>
        <taxon>Spiralia</taxon>
        <taxon>Lophotrochozoa</taxon>
        <taxon>Mollusca</taxon>
        <taxon>Gastropoda</taxon>
        <taxon>Heterobranchia</taxon>
        <taxon>Euthyneura</taxon>
        <taxon>Panpulmonata</taxon>
        <taxon>Hygrophila</taxon>
        <taxon>Lymnaeoidea</taxon>
        <taxon>Planorbidae</taxon>
        <taxon>Biomphalaria</taxon>
    </lineage>
</organism>
<dbReference type="CDD" id="cd07957">
    <property type="entry name" value="Anticodon_Ia_Met"/>
    <property type="match status" value="1"/>
</dbReference>
<name>A0A9W2YZU8_BIOGL</name>
<dbReference type="FunFam" id="2.170.220.10:FF:000001">
    <property type="entry name" value="methionine--tRNA ligase, mitochondrial"/>
    <property type="match status" value="1"/>
</dbReference>
<dbReference type="OrthoDB" id="5844513at2759"/>
<dbReference type="Gene3D" id="3.40.50.620">
    <property type="entry name" value="HUPs"/>
    <property type="match status" value="1"/>
</dbReference>
<reference evidence="13" key="1">
    <citation type="submission" date="2025-08" db="UniProtKB">
        <authorList>
            <consortium name="RefSeq"/>
        </authorList>
    </citation>
    <scope>IDENTIFICATION</scope>
</reference>
<evidence type="ECO:0000256" key="10">
    <source>
        <dbReference type="RuleBase" id="RU363039"/>
    </source>
</evidence>
<keyword evidence="4 10" id="KW-0067">ATP-binding</keyword>
<dbReference type="PANTHER" id="PTHR43326:SF1">
    <property type="entry name" value="METHIONINE--TRNA LIGASE, MITOCHONDRIAL"/>
    <property type="match status" value="1"/>
</dbReference>
<dbReference type="GO" id="GO:0005524">
    <property type="term" value="F:ATP binding"/>
    <property type="evidence" value="ECO:0007669"/>
    <property type="project" value="UniProtKB-KW"/>
</dbReference>
<dbReference type="SUPFAM" id="SSF52374">
    <property type="entry name" value="Nucleotidylyl transferase"/>
    <property type="match status" value="1"/>
</dbReference>
<dbReference type="AlphaFoldDB" id="A0A9W2YZU8"/>
<evidence type="ECO:0000256" key="4">
    <source>
        <dbReference type="ARBA" id="ARBA00022840"/>
    </source>
</evidence>
<keyword evidence="3 10" id="KW-0547">Nucleotide-binding</keyword>
<dbReference type="InterPro" id="IPR009080">
    <property type="entry name" value="tRNAsynth_Ia_anticodon-bd"/>
</dbReference>
<dbReference type="OMA" id="NMFLPDR"/>
<dbReference type="Gene3D" id="2.170.220.10">
    <property type="match status" value="1"/>
</dbReference>
<dbReference type="InterPro" id="IPR014729">
    <property type="entry name" value="Rossmann-like_a/b/a_fold"/>
</dbReference>
<dbReference type="GO" id="GO:0005739">
    <property type="term" value="C:mitochondrion"/>
    <property type="evidence" value="ECO:0007669"/>
    <property type="project" value="UniProtKB-ARBA"/>
</dbReference>
<evidence type="ECO:0000256" key="7">
    <source>
        <dbReference type="ARBA" id="ARBA00026124"/>
    </source>
</evidence>
<dbReference type="GeneID" id="106052976"/>
<gene>
    <name evidence="13" type="primary">LOC106052976</name>
</gene>
<dbReference type="PANTHER" id="PTHR43326">
    <property type="entry name" value="METHIONYL-TRNA SYNTHETASE"/>
    <property type="match status" value="1"/>
</dbReference>
<evidence type="ECO:0000259" key="11">
    <source>
        <dbReference type="Pfam" id="PF09334"/>
    </source>
</evidence>
<feature type="domain" description="Methionyl/Leucyl tRNA synthetase" evidence="11">
    <location>
        <begin position="49"/>
        <end position="407"/>
    </location>
</feature>
<sequence>MIFKDLLVPKYFCQLFSQHCLGAVSVKCCSCAHRQQKAHVHTLKPQTCFITTPIYYVNAAPHIGHLYCSLLADVLSRWNNFKGIQTFVSTGTDEHGLKIQQAAAAKQMDPLSFSNLVSSSFKSLFDASGIRYSRFIRTTEPDHHAAVSAFWNRLHEKGHIYKGSYSGWYSVSDEAFLTDADVEEKTLSDGSVVKISKASGHVVTWTEEQNYLFKLTDLQADLIHWLNTSKPIFPQRFEPAVRNMLQHLPDLSLTRDRSRLPWGIPVPGDDTQTIYVWLDALVNYLTVTGYPNSECSQWPPTYQIIGKDILKFHAVYWPAFLIAAGLEPPPKLVVHSHWLVDNVKMSKSLGNVVDPVDRLNKYGVDGLRYFLLKEGTLDSDCTYSDHRIAERINTDLANTMGNLLGRLTAPSVNKKQEFVALNQDDLYEFLSAEEREKYNEIYNLPDKVDQLFAEFHFNKGIDLIMGHLHWANSLVQSHAPWVLSKSDKPQDVAQLNMILHVAMETLRVCGLLMQPVMPELSDRLLTRLGVPGNERLFSHAKTPALGGYSNLGQKIILQKKIDSV</sequence>
<evidence type="ECO:0000313" key="13">
    <source>
        <dbReference type="RefSeq" id="XP_055868308.1"/>
    </source>
</evidence>
<evidence type="ECO:0000256" key="2">
    <source>
        <dbReference type="ARBA" id="ARBA00022598"/>
    </source>
</evidence>
<dbReference type="InterPro" id="IPR023457">
    <property type="entry name" value="Met-tRNA_synth_2"/>
</dbReference>
<evidence type="ECO:0000256" key="6">
    <source>
        <dbReference type="ARBA" id="ARBA00023146"/>
    </source>
</evidence>